<keyword evidence="1" id="KW-0732">Signal</keyword>
<feature type="chain" id="PRO_5035818036" evidence="1">
    <location>
        <begin position="17"/>
        <end position="58"/>
    </location>
</feature>
<accession>A0A8T0HVR9</accession>
<evidence type="ECO:0000313" key="2">
    <source>
        <dbReference type="EMBL" id="KAG0575170.1"/>
    </source>
</evidence>
<evidence type="ECO:0000313" key="3">
    <source>
        <dbReference type="Proteomes" id="UP000822688"/>
    </source>
</evidence>
<keyword evidence="3" id="KW-1185">Reference proteome</keyword>
<comment type="caution">
    <text evidence="2">The sequence shown here is derived from an EMBL/GenBank/DDBJ whole genome shotgun (WGS) entry which is preliminary data.</text>
</comment>
<protein>
    <submittedName>
        <fullName evidence="2">Uncharacterized protein</fullName>
    </submittedName>
</protein>
<evidence type="ECO:0000256" key="1">
    <source>
        <dbReference type="SAM" id="SignalP"/>
    </source>
</evidence>
<reference evidence="2" key="1">
    <citation type="submission" date="2020-06" db="EMBL/GenBank/DDBJ databases">
        <title>WGS assembly of Ceratodon purpureus strain R40.</title>
        <authorList>
            <person name="Carey S.B."/>
            <person name="Jenkins J."/>
            <person name="Shu S."/>
            <person name="Lovell J.T."/>
            <person name="Sreedasyam A."/>
            <person name="Maumus F."/>
            <person name="Tiley G.P."/>
            <person name="Fernandez-Pozo N."/>
            <person name="Barry K."/>
            <person name="Chen C."/>
            <person name="Wang M."/>
            <person name="Lipzen A."/>
            <person name="Daum C."/>
            <person name="Saski C.A."/>
            <person name="Payton A.C."/>
            <person name="Mcbreen J.C."/>
            <person name="Conrad R.E."/>
            <person name="Kollar L.M."/>
            <person name="Olsson S."/>
            <person name="Huttunen S."/>
            <person name="Landis J.B."/>
            <person name="Wickett N.J."/>
            <person name="Johnson M.G."/>
            <person name="Rensing S.A."/>
            <person name="Grimwood J."/>
            <person name="Schmutz J."/>
            <person name="Mcdaniel S.F."/>
        </authorList>
    </citation>
    <scope>NUCLEOTIDE SEQUENCE</scope>
    <source>
        <strain evidence="2">R40</strain>
    </source>
</reference>
<proteinExistence type="predicted"/>
<organism evidence="2 3">
    <name type="scientific">Ceratodon purpureus</name>
    <name type="common">Fire moss</name>
    <name type="synonym">Dicranum purpureum</name>
    <dbReference type="NCBI Taxonomy" id="3225"/>
    <lineage>
        <taxon>Eukaryota</taxon>
        <taxon>Viridiplantae</taxon>
        <taxon>Streptophyta</taxon>
        <taxon>Embryophyta</taxon>
        <taxon>Bryophyta</taxon>
        <taxon>Bryophytina</taxon>
        <taxon>Bryopsida</taxon>
        <taxon>Dicranidae</taxon>
        <taxon>Pseudoditrichales</taxon>
        <taxon>Ditrichaceae</taxon>
        <taxon>Ceratodon</taxon>
    </lineage>
</organism>
<dbReference type="EMBL" id="CM026426">
    <property type="protein sequence ID" value="KAG0575170.1"/>
    <property type="molecule type" value="Genomic_DNA"/>
</dbReference>
<gene>
    <name evidence="2" type="ORF">KC19_VG323900</name>
</gene>
<dbReference type="AlphaFoldDB" id="A0A8T0HVR9"/>
<sequence>MHFVSKLFMILTCCRCLKWRRICRWLDDLKCHQQSINSSLRLHSQTSTAHAPQLDLRN</sequence>
<dbReference type="Proteomes" id="UP000822688">
    <property type="component" value="Chromosome V"/>
</dbReference>
<feature type="signal peptide" evidence="1">
    <location>
        <begin position="1"/>
        <end position="16"/>
    </location>
</feature>
<name>A0A8T0HVR9_CERPU</name>